<keyword evidence="2 4" id="KW-0689">Ribosomal protein</keyword>
<dbReference type="Gene3D" id="3.90.1030.10">
    <property type="entry name" value="Ribosomal protein L17"/>
    <property type="match status" value="1"/>
</dbReference>
<proteinExistence type="inferred from homology"/>
<dbReference type="HAMAP" id="MF_01368">
    <property type="entry name" value="Ribosomal_bL17"/>
    <property type="match status" value="1"/>
</dbReference>
<dbReference type="Pfam" id="PF01196">
    <property type="entry name" value="Ribosomal_L17"/>
    <property type="match status" value="1"/>
</dbReference>
<keyword evidence="3 4" id="KW-0687">Ribonucleoprotein</keyword>
<keyword evidence="7" id="KW-1185">Reference proteome</keyword>
<dbReference type="EMBL" id="VFJB01000004">
    <property type="protein sequence ID" value="KAA0258445.1"/>
    <property type="molecule type" value="Genomic_DNA"/>
</dbReference>
<evidence type="ECO:0000256" key="2">
    <source>
        <dbReference type="ARBA" id="ARBA00022980"/>
    </source>
</evidence>
<gene>
    <name evidence="4" type="primary">rplQ</name>
    <name evidence="6" type="ORF">FHQ18_04610</name>
</gene>
<dbReference type="NCBIfam" id="TIGR00059">
    <property type="entry name" value="L17"/>
    <property type="match status" value="1"/>
</dbReference>
<evidence type="ECO:0000256" key="3">
    <source>
        <dbReference type="ARBA" id="ARBA00023274"/>
    </source>
</evidence>
<organism evidence="6 7">
    <name type="scientific">Deferribacter autotrophicus</name>
    <dbReference type="NCBI Taxonomy" id="500465"/>
    <lineage>
        <taxon>Bacteria</taxon>
        <taxon>Pseudomonadati</taxon>
        <taxon>Deferribacterota</taxon>
        <taxon>Deferribacteres</taxon>
        <taxon>Deferribacterales</taxon>
        <taxon>Deferribacteraceae</taxon>
        <taxon>Deferribacter</taxon>
    </lineage>
</organism>
<evidence type="ECO:0000313" key="6">
    <source>
        <dbReference type="EMBL" id="KAA0258445.1"/>
    </source>
</evidence>
<comment type="similarity">
    <text evidence="1 4 5">Belongs to the bacterial ribosomal protein bL17 family.</text>
</comment>
<dbReference type="InterPro" id="IPR047859">
    <property type="entry name" value="Ribosomal_bL17_CS"/>
</dbReference>
<dbReference type="GO" id="GO:0022625">
    <property type="term" value="C:cytosolic large ribosomal subunit"/>
    <property type="evidence" value="ECO:0007669"/>
    <property type="project" value="TreeGrafter"/>
</dbReference>
<protein>
    <recommendedName>
        <fullName evidence="4">Large ribosomal subunit protein bL17</fullName>
    </recommendedName>
</protein>
<dbReference type="InterPro" id="IPR036373">
    <property type="entry name" value="Ribosomal_bL17_sf"/>
</dbReference>
<dbReference type="SUPFAM" id="SSF64263">
    <property type="entry name" value="Prokaryotic ribosomal protein L17"/>
    <property type="match status" value="1"/>
</dbReference>
<sequence>MRHRKAGKKLGRPTAHRVAMLRNMTISLVNNGRIETTLTRAKALRGFVEPLITLGKRGDLAARRLALRKLPNKDAVHKIFDEIAPIFKNRPGGYTRIIKTGFRKGDNARLAIIEFVDKPGEAPVAKETSETEKTEDQG</sequence>
<dbReference type="RefSeq" id="WP_149266001.1">
    <property type="nucleotide sequence ID" value="NZ_VFJB01000004.1"/>
</dbReference>
<evidence type="ECO:0000313" key="7">
    <source>
        <dbReference type="Proteomes" id="UP000322876"/>
    </source>
</evidence>
<dbReference type="Proteomes" id="UP000322876">
    <property type="component" value="Unassembled WGS sequence"/>
</dbReference>
<evidence type="ECO:0000256" key="1">
    <source>
        <dbReference type="ARBA" id="ARBA00008777"/>
    </source>
</evidence>
<dbReference type="PROSITE" id="PS01167">
    <property type="entry name" value="RIBOSOMAL_L17"/>
    <property type="match status" value="1"/>
</dbReference>
<dbReference type="InterPro" id="IPR000456">
    <property type="entry name" value="Ribosomal_bL17"/>
</dbReference>
<dbReference type="PANTHER" id="PTHR14413:SF16">
    <property type="entry name" value="LARGE RIBOSOMAL SUBUNIT PROTEIN BL17M"/>
    <property type="match status" value="1"/>
</dbReference>
<dbReference type="PANTHER" id="PTHR14413">
    <property type="entry name" value="RIBOSOMAL PROTEIN L17"/>
    <property type="match status" value="1"/>
</dbReference>
<reference evidence="6 7" key="1">
    <citation type="submission" date="2019-06" db="EMBL/GenBank/DDBJ databases">
        <title>Genomic insights into carbon and energy metabolism of Deferribacter autotrophicus revealed new metabolic traits in the phylum Deferribacteres.</title>
        <authorList>
            <person name="Slobodkin A.I."/>
            <person name="Slobodkina G.B."/>
            <person name="Allioux M."/>
            <person name="Alain K."/>
            <person name="Jebbar M."/>
            <person name="Shadrin V."/>
            <person name="Kublanov I.V."/>
            <person name="Toshchakov S.V."/>
            <person name="Bonch-Osmolovskaya E.A."/>
        </authorList>
    </citation>
    <scope>NUCLEOTIDE SEQUENCE [LARGE SCALE GENOMIC DNA]</scope>
    <source>
        <strain evidence="6 7">SL50</strain>
    </source>
</reference>
<name>A0A5A8F2T7_9BACT</name>
<dbReference type="FunFam" id="3.90.1030.10:FF:000001">
    <property type="entry name" value="50S ribosomal protein L17"/>
    <property type="match status" value="1"/>
</dbReference>
<comment type="caution">
    <text evidence="6">The sequence shown here is derived from an EMBL/GenBank/DDBJ whole genome shotgun (WGS) entry which is preliminary data.</text>
</comment>
<dbReference type="AlphaFoldDB" id="A0A5A8F2T7"/>
<dbReference type="GO" id="GO:0006412">
    <property type="term" value="P:translation"/>
    <property type="evidence" value="ECO:0007669"/>
    <property type="project" value="UniProtKB-UniRule"/>
</dbReference>
<accession>A0A5A8F2T7</accession>
<evidence type="ECO:0000256" key="4">
    <source>
        <dbReference type="HAMAP-Rule" id="MF_01368"/>
    </source>
</evidence>
<evidence type="ECO:0000256" key="5">
    <source>
        <dbReference type="RuleBase" id="RU000660"/>
    </source>
</evidence>
<dbReference type="GO" id="GO:0003735">
    <property type="term" value="F:structural constituent of ribosome"/>
    <property type="evidence" value="ECO:0007669"/>
    <property type="project" value="InterPro"/>
</dbReference>
<dbReference type="OrthoDB" id="9809073at2"/>
<comment type="subunit">
    <text evidence="4">Part of the 50S ribosomal subunit. Contacts protein L32.</text>
</comment>